<dbReference type="EMBL" id="JASNWA010000006">
    <property type="protein sequence ID" value="KAK3174474.1"/>
    <property type="molecule type" value="Genomic_DNA"/>
</dbReference>
<evidence type="ECO:0000313" key="2">
    <source>
        <dbReference type="Proteomes" id="UP001276659"/>
    </source>
</evidence>
<organism evidence="1 2">
    <name type="scientific">Lepraria neglecta</name>
    <dbReference type="NCBI Taxonomy" id="209136"/>
    <lineage>
        <taxon>Eukaryota</taxon>
        <taxon>Fungi</taxon>
        <taxon>Dikarya</taxon>
        <taxon>Ascomycota</taxon>
        <taxon>Pezizomycotina</taxon>
        <taxon>Lecanoromycetes</taxon>
        <taxon>OSLEUM clade</taxon>
        <taxon>Lecanoromycetidae</taxon>
        <taxon>Lecanorales</taxon>
        <taxon>Lecanorineae</taxon>
        <taxon>Stereocaulaceae</taxon>
        <taxon>Lepraria</taxon>
    </lineage>
</organism>
<keyword evidence="2" id="KW-1185">Reference proteome</keyword>
<protein>
    <submittedName>
        <fullName evidence="1">Uncharacterized protein</fullName>
    </submittedName>
</protein>
<proteinExistence type="predicted"/>
<reference evidence="1" key="1">
    <citation type="submission" date="2022-11" db="EMBL/GenBank/DDBJ databases">
        <title>Chromosomal genome sequence assembly and mating type (MAT) locus characterization of the leprose asexual lichenized fungus Lepraria neglecta (Nyl.) Erichsen.</title>
        <authorList>
            <person name="Allen J.L."/>
            <person name="Pfeffer B."/>
        </authorList>
    </citation>
    <scope>NUCLEOTIDE SEQUENCE</scope>
    <source>
        <strain evidence="1">Allen 5258</strain>
    </source>
</reference>
<gene>
    <name evidence="1" type="ORF">OEA41_001720</name>
</gene>
<name>A0AAD9ZAK4_9LECA</name>
<sequence>MKDIINMSTPNLISKHLRIAATAEIMQRDSPLLQGLTAAGFAIDSGPDGSGLWMKYLNRGGGYYIDVGASQLIADKKIMIKQGQEIKVIKAPSIVLEGDSELEADEIVFAARYQNMREAARKVFGDELAEMVNDFWGFDDEGERRGMWRRSGHPGSWFFGGDLALCRFYSRLLAL</sequence>
<dbReference type="Proteomes" id="UP001276659">
    <property type="component" value="Unassembled WGS sequence"/>
</dbReference>
<dbReference type="AlphaFoldDB" id="A0AAD9ZAK4"/>
<comment type="caution">
    <text evidence="1">The sequence shown here is derived from an EMBL/GenBank/DDBJ whole genome shotgun (WGS) entry which is preliminary data.</text>
</comment>
<evidence type="ECO:0000313" key="1">
    <source>
        <dbReference type="EMBL" id="KAK3174474.1"/>
    </source>
</evidence>
<accession>A0AAD9ZAK4</accession>